<name>A0A376WV89_ECOLX</name>
<protein>
    <submittedName>
        <fullName evidence="1">Putative tail fiber assembly protein (Possibly partial)</fullName>
    </submittedName>
</protein>
<accession>A0A376WV89</accession>
<reference evidence="1 2" key="1">
    <citation type="submission" date="2018-06" db="EMBL/GenBank/DDBJ databases">
        <authorList>
            <consortium name="Pathogen Informatics"/>
            <person name="Doyle S."/>
        </authorList>
    </citation>
    <scope>NUCLEOTIDE SEQUENCE [LARGE SCALE GENOMIC DNA]</scope>
    <source>
        <strain evidence="1 2">NCTC9045</strain>
    </source>
</reference>
<sequence length="126" mass="14570">MKYARIDDGIVVELFETDGDISQMFHPDLVWVDITSIKPQPDNNWTYDGKKFSPPVVDYVKLAEQEKSYRLLEAERITADWKVELSLGIISDDDKKNLIAWMEYIKRVKLVDASKAPDITWPVIPV</sequence>
<evidence type="ECO:0000313" key="1">
    <source>
        <dbReference type="EMBL" id="STJ53589.1"/>
    </source>
</evidence>
<dbReference type="InterPro" id="IPR003458">
    <property type="entry name" value="Phage_T4_Gp38_tail_assem"/>
</dbReference>
<dbReference type="Pfam" id="PF02413">
    <property type="entry name" value="Caudo_TAP"/>
    <property type="match status" value="1"/>
</dbReference>
<gene>
    <name evidence="1" type="ORF">NCTC9045_01435</name>
</gene>
<evidence type="ECO:0000313" key="2">
    <source>
        <dbReference type="Proteomes" id="UP000254503"/>
    </source>
</evidence>
<organism evidence="1 2">
    <name type="scientific">Escherichia coli</name>
    <dbReference type="NCBI Taxonomy" id="562"/>
    <lineage>
        <taxon>Bacteria</taxon>
        <taxon>Pseudomonadati</taxon>
        <taxon>Pseudomonadota</taxon>
        <taxon>Gammaproteobacteria</taxon>
        <taxon>Enterobacterales</taxon>
        <taxon>Enterobacteriaceae</taxon>
        <taxon>Escherichia</taxon>
    </lineage>
</organism>
<dbReference type="AlphaFoldDB" id="A0A376WV89"/>
<proteinExistence type="predicted"/>
<dbReference type="EMBL" id="UGDD01000002">
    <property type="protein sequence ID" value="STJ53589.1"/>
    <property type="molecule type" value="Genomic_DNA"/>
</dbReference>
<dbReference type="Proteomes" id="UP000254503">
    <property type="component" value="Unassembled WGS sequence"/>
</dbReference>